<dbReference type="InterPro" id="IPR011051">
    <property type="entry name" value="RmlC_Cupin_sf"/>
</dbReference>
<comment type="caution">
    <text evidence="3">The sequence shown here is derived from an EMBL/GenBank/DDBJ whole genome shotgun (WGS) entry which is preliminary data.</text>
</comment>
<proteinExistence type="predicted"/>
<keyword evidence="4" id="KW-1185">Reference proteome</keyword>
<sequence>MQIKDFSMDRQLKEQTPHRTSILPVACYETTIREHIRGYIPLHWHDEFQFVLVCTGSAIFQMNEEKQIVHSGEGLFINSGCLHMAKDAHKSRCTYLCLNVSPPFRIGT</sequence>
<organism evidence="3 4">
    <name type="scientific">Scopulibacillus daqui</name>
    <dbReference type="NCBI Taxonomy" id="1469162"/>
    <lineage>
        <taxon>Bacteria</taxon>
        <taxon>Bacillati</taxon>
        <taxon>Bacillota</taxon>
        <taxon>Bacilli</taxon>
        <taxon>Bacillales</taxon>
        <taxon>Sporolactobacillaceae</taxon>
        <taxon>Scopulibacillus</taxon>
    </lineage>
</organism>
<dbReference type="Gene3D" id="2.60.120.10">
    <property type="entry name" value="Jelly Rolls"/>
    <property type="match status" value="1"/>
</dbReference>
<gene>
    <name evidence="3" type="ORF">JOD45_002156</name>
</gene>
<evidence type="ECO:0000259" key="2">
    <source>
        <dbReference type="Pfam" id="PF02311"/>
    </source>
</evidence>
<reference evidence="3 4" key="1">
    <citation type="submission" date="2021-01" db="EMBL/GenBank/DDBJ databases">
        <title>Genomic Encyclopedia of Type Strains, Phase IV (KMG-IV): sequencing the most valuable type-strain genomes for metagenomic binning, comparative biology and taxonomic classification.</title>
        <authorList>
            <person name="Goeker M."/>
        </authorList>
    </citation>
    <scope>NUCLEOTIDE SEQUENCE [LARGE SCALE GENOMIC DNA]</scope>
    <source>
        <strain evidence="3 4">DSM 28236</strain>
    </source>
</reference>
<dbReference type="EMBL" id="JAFBER010000013">
    <property type="protein sequence ID" value="MBM7645931.1"/>
    <property type="molecule type" value="Genomic_DNA"/>
</dbReference>
<dbReference type="Proteomes" id="UP000808914">
    <property type="component" value="Unassembled WGS sequence"/>
</dbReference>
<evidence type="ECO:0000256" key="1">
    <source>
        <dbReference type="ARBA" id="ARBA00023125"/>
    </source>
</evidence>
<feature type="domain" description="AraC-type arabinose-binding/dimerisation" evidence="2">
    <location>
        <begin position="38"/>
        <end position="103"/>
    </location>
</feature>
<dbReference type="InterPro" id="IPR003313">
    <property type="entry name" value="AraC-bd"/>
</dbReference>
<dbReference type="InterPro" id="IPR014710">
    <property type="entry name" value="RmlC-like_jellyroll"/>
</dbReference>
<dbReference type="Pfam" id="PF02311">
    <property type="entry name" value="AraC_binding"/>
    <property type="match status" value="1"/>
</dbReference>
<keyword evidence="1" id="KW-0238">DNA-binding</keyword>
<name>A0ABS2Q0V0_9BACL</name>
<evidence type="ECO:0000313" key="3">
    <source>
        <dbReference type="EMBL" id="MBM7645931.1"/>
    </source>
</evidence>
<evidence type="ECO:0000313" key="4">
    <source>
        <dbReference type="Proteomes" id="UP000808914"/>
    </source>
</evidence>
<dbReference type="SUPFAM" id="SSF51182">
    <property type="entry name" value="RmlC-like cupins"/>
    <property type="match status" value="1"/>
</dbReference>
<protein>
    <submittedName>
        <fullName evidence="3">Mannose-6-phosphate isomerase-like protein (Cupin superfamily)</fullName>
    </submittedName>
</protein>
<accession>A0ABS2Q0V0</accession>